<feature type="compositionally biased region" description="Basic and acidic residues" evidence="1">
    <location>
        <begin position="489"/>
        <end position="508"/>
    </location>
</feature>
<feature type="compositionally biased region" description="Basic residues" evidence="1">
    <location>
        <begin position="971"/>
        <end position="982"/>
    </location>
</feature>
<feature type="compositionally biased region" description="Low complexity" evidence="1">
    <location>
        <begin position="957"/>
        <end position="970"/>
    </location>
</feature>
<feature type="compositionally biased region" description="Low complexity" evidence="1">
    <location>
        <begin position="811"/>
        <end position="823"/>
    </location>
</feature>
<feature type="compositionally biased region" description="Pro residues" evidence="1">
    <location>
        <begin position="985"/>
        <end position="995"/>
    </location>
</feature>
<proteinExistence type="predicted"/>
<sequence>ARWANGRSPGTEEVNPVRVGRNTHPPNPKGAAPHSLPWHQVQVPRGVQSQREFRVGSDEADEGLRQESFSTFVSYLMGDDVPTAERREACAAEELGEVAARSLGGKVEEEAQEAVEGLGGSQSKGDGGLRGPGEAGRCQEESSATEQTWGGGQGSSHGSQADRQDTGAWEAATATRCQHSSIPLEPRRKSEAGSEAGRDRSSQAQESQQPDEQEVKREETLRTWEREEEEEEVRATEPGVAGGAESEGTWHKELERTASVDGQKVAEGRKESEQGVDETAAEEIQGPGAKGAGREEEVVVVRGGRSTRAQGTQEPGAESEDRETSGREQADLPGVGETEHGAIPGERIPEGTGRVWALEETSKGGQEEEEVDENREAEVSLFPKQTQALGTERVEEAAEDQAAEREAEEGQESEAEGGEGFEGQADQAEGEAVERQDSEIRAAQTSLKEVVQAEEAEPQKKSCWAAEAELLRDKAANEAEGGVDLEATPEARPRKEFSGERGEEEAQARGEALGVGWGGLEHRVTEGQEPELVGGPQTPTEQLEEGQACKEELCSIPALSREETERSLEEYPRNVGYAEPNSSVAEAWEDRRRDVERGSTQEEKAGAEEGEEEATGGQAPVAEAEGGQESARPEVPEAGGEWMRVKEAWRGAEEGEAPGAENQELGGRQGAEAGTVQSLGESDATETKEEEVEAAVPWGADRTSRRGWRLEAEALSLQDSNDMETNSLATEIVEDKAALDGRAPGTGDRPGREAEEAFGRDWDSEGREEAGGGEDLVVAAEGEKTGGQEFGLEGSAEEEAPGRGGQAEASEATQEGEPGGQQAEAEESAVAEGSWGMDGVTSGSQVVRVEGLPGGHTLWEEEAGGWQATEQGQSSEGQHGDKHPEGEAQRPLVVEDIEVTGDQKAEAEEMDPEGLEDVQGQEDQSTNQDPAEAEPGQRGDAHSSWSEALLPGALLDVSVPRSRALLSRSSSQRRSRPSFRRHPAPEQPQEPPSPPPEEELVDPEQRLLEPEHAPEPSSSSPEGTPLPARRPLGQRFGLAHPGMMQELRARLGQPKPQ</sequence>
<feature type="compositionally biased region" description="Basic and acidic residues" evidence="1">
    <location>
        <begin position="185"/>
        <end position="201"/>
    </location>
</feature>
<feature type="compositionally biased region" description="Basic and acidic residues" evidence="1">
    <location>
        <begin position="560"/>
        <end position="572"/>
    </location>
</feature>
<feature type="compositionally biased region" description="Gly residues" evidence="1">
    <location>
        <begin position="117"/>
        <end position="134"/>
    </location>
</feature>
<feature type="compositionally biased region" description="Basic and acidic residues" evidence="1">
    <location>
        <begin position="749"/>
        <end position="770"/>
    </location>
</feature>
<name>A0A4U1FN29_MONMO</name>
<dbReference type="GO" id="GO:0030229">
    <property type="term" value="F:very-low-density lipoprotein particle receptor activity"/>
    <property type="evidence" value="ECO:0007669"/>
    <property type="project" value="TreeGrafter"/>
</dbReference>
<feature type="compositionally biased region" description="Polar residues" evidence="1">
    <location>
        <begin position="717"/>
        <end position="729"/>
    </location>
</feature>
<dbReference type="GO" id="GO:0016020">
    <property type="term" value="C:membrane"/>
    <property type="evidence" value="ECO:0007669"/>
    <property type="project" value="TreeGrafter"/>
</dbReference>
<organism evidence="2 3">
    <name type="scientific">Monodon monoceros</name>
    <name type="common">Narwhal</name>
    <name type="synonym">Ceratodon monodon</name>
    <dbReference type="NCBI Taxonomy" id="40151"/>
    <lineage>
        <taxon>Eukaryota</taxon>
        <taxon>Metazoa</taxon>
        <taxon>Chordata</taxon>
        <taxon>Craniata</taxon>
        <taxon>Vertebrata</taxon>
        <taxon>Euteleostomi</taxon>
        <taxon>Mammalia</taxon>
        <taxon>Eutheria</taxon>
        <taxon>Laurasiatheria</taxon>
        <taxon>Artiodactyla</taxon>
        <taxon>Whippomorpha</taxon>
        <taxon>Cetacea</taxon>
        <taxon>Odontoceti</taxon>
        <taxon>Monodontidae</taxon>
        <taxon>Monodon</taxon>
    </lineage>
</organism>
<feature type="compositionally biased region" description="Acidic residues" evidence="1">
    <location>
        <begin position="908"/>
        <end position="920"/>
    </location>
</feature>
<feature type="compositionally biased region" description="Basic and acidic residues" evidence="1">
    <location>
        <begin position="1003"/>
        <end position="1014"/>
    </location>
</feature>
<evidence type="ECO:0000313" key="2">
    <source>
        <dbReference type="EMBL" id="TKC50476.1"/>
    </source>
</evidence>
<feature type="compositionally biased region" description="Basic and acidic residues" evidence="1">
    <location>
        <begin position="643"/>
        <end position="653"/>
    </location>
</feature>
<dbReference type="Proteomes" id="UP000308365">
    <property type="component" value="Unassembled WGS sequence"/>
</dbReference>
<feature type="compositionally biased region" description="Basic and acidic residues" evidence="1">
    <location>
        <begin position="248"/>
        <end position="273"/>
    </location>
</feature>
<feature type="compositionally biased region" description="Basic and acidic residues" evidence="1">
    <location>
        <begin position="878"/>
        <end position="888"/>
    </location>
</feature>
<dbReference type="PANTHER" id="PTHR15964:SF0">
    <property type="entry name" value="APOLIPOPROTEIN B RECEPTOR"/>
    <property type="match status" value="1"/>
</dbReference>
<feature type="region of interest" description="Disordered" evidence="1">
    <location>
        <begin position="101"/>
        <end position="461"/>
    </location>
</feature>
<feature type="region of interest" description="Disordered" evidence="1">
    <location>
        <begin position="1"/>
        <end position="36"/>
    </location>
</feature>
<dbReference type="GO" id="GO:0006641">
    <property type="term" value="P:triglyceride metabolic process"/>
    <property type="evidence" value="ECO:0007669"/>
    <property type="project" value="TreeGrafter"/>
</dbReference>
<dbReference type="InterPro" id="IPR026158">
    <property type="entry name" value="ApolipoprotB_rcpt"/>
</dbReference>
<evidence type="ECO:0008006" key="4">
    <source>
        <dbReference type="Google" id="ProtNLM"/>
    </source>
</evidence>
<feature type="compositionally biased region" description="Basic and acidic residues" evidence="1">
    <location>
        <begin position="702"/>
        <end position="712"/>
    </location>
</feature>
<feature type="compositionally biased region" description="Acidic residues" evidence="1">
    <location>
        <begin position="397"/>
        <end position="419"/>
    </location>
</feature>
<feature type="compositionally biased region" description="Polar residues" evidence="1">
    <location>
        <begin position="868"/>
        <end position="877"/>
    </location>
</feature>
<evidence type="ECO:0000256" key="1">
    <source>
        <dbReference type="SAM" id="MobiDB-lite"/>
    </source>
</evidence>
<feature type="compositionally biased region" description="Basic and acidic residues" evidence="1">
    <location>
        <begin position="588"/>
        <end position="607"/>
    </location>
</feature>
<feature type="region of interest" description="Disordered" evidence="1">
    <location>
        <begin position="475"/>
        <end position="1057"/>
    </location>
</feature>
<dbReference type="EMBL" id="RWIC01000079">
    <property type="protein sequence ID" value="TKC50476.1"/>
    <property type="molecule type" value="Genomic_DNA"/>
</dbReference>
<gene>
    <name evidence="2" type="ORF">EI555_019103</name>
</gene>
<feature type="compositionally biased region" description="Basic and acidic residues" evidence="1">
    <location>
        <begin position="213"/>
        <end position="225"/>
    </location>
</feature>
<reference evidence="3" key="1">
    <citation type="journal article" date="2019" name="IScience">
        <title>Narwhal Genome Reveals Long-Term Low Genetic Diversity despite Current Large Abundance Size.</title>
        <authorList>
            <person name="Westbury M.V."/>
            <person name="Petersen B."/>
            <person name="Garde E."/>
            <person name="Heide-Jorgensen M.P."/>
            <person name="Lorenzen E.D."/>
        </authorList>
    </citation>
    <scope>NUCLEOTIDE SEQUENCE [LARGE SCALE GENOMIC DNA]</scope>
</reference>
<dbReference type="GO" id="GO:0006869">
    <property type="term" value="P:lipid transport"/>
    <property type="evidence" value="ECO:0007669"/>
    <property type="project" value="InterPro"/>
</dbReference>
<evidence type="ECO:0000313" key="3">
    <source>
        <dbReference type="Proteomes" id="UP000308365"/>
    </source>
</evidence>
<dbReference type="AlphaFoldDB" id="A0A4U1FN29"/>
<feature type="non-terminal residue" evidence="2">
    <location>
        <position position="1"/>
    </location>
</feature>
<accession>A0A4U1FN29</accession>
<comment type="caution">
    <text evidence="2">The sequence shown here is derived from an EMBL/GenBank/DDBJ whole genome shotgun (WGS) entry which is preliminary data.</text>
</comment>
<protein>
    <recommendedName>
        <fullName evidence="4">Apolipoprotein B receptor</fullName>
    </recommendedName>
</protein>
<dbReference type="PANTHER" id="PTHR15964">
    <property type="entry name" value="APOLIPOPROTEIN B48 RECEPTOR"/>
    <property type="match status" value="1"/>
</dbReference>